<dbReference type="RefSeq" id="XP_033658908.1">
    <property type="nucleotide sequence ID" value="XM_033797440.1"/>
</dbReference>
<dbReference type="NCBIfam" id="TIGR02118">
    <property type="entry name" value="EthD family reductase"/>
    <property type="match status" value="1"/>
</dbReference>
<dbReference type="AlphaFoldDB" id="A0A6A6JXM4"/>
<proteinExistence type="inferred from homology"/>
<protein>
    <recommendedName>
        <fullName evidence="2">EthD domain-containing protein</fullName>
    </recommendedName>
</protein>
<dbReference type="SUPFAM" id="SSF54909">
    <property type="entry name" value="Dimeric alpha+beta barrel"/>
    <property type="match status" value="1"/>
</dbReference>
<dbReference type="Pfam" id="PF07110">
    <property type="entry name" value="EthD"/>
    <property type="match status" value="1"/>
</dbReference>
<dbReference type="PANTHER" id="PTHR40260:SF2">
    <property type="entry name" value="BLR8190 PROTEIN"/>
    <property type="match status" value="1"/>
</dbReference>
<name>A0A6A6JXM4_WESOR</name>
<dbReference type="Gene3D" id="3.30.70.100">
    <property type="match status" value="1"/>
</dbReference>
<evidence type="ECO:0000313" key="4">
    <source>
        <dbReference type="Proteomes" id="UP000800097"/>
    </source>
</evidence>
<dbReference type="InterPro" id="IPR011008">
    <property type="entry name" value="Dimeric_a/b-barrel"/>
</dbReference>
<dbReference type="InterPro" id="IPR009799">
    <property type="entry name" value="EthD_dom"/>
</dbReference>
<evidence type="ECO:0000313" key="3">
    <source>
        <dbReference type="EMBL" id="KAF2281371.1"/>
    </source>
</evidence>
<dbReference type="GO" id="GO:0016491">
    <property type="term" value="F:oxidoreductase activity"/>
    <property type="evidence" value="ECO:0007669"/>
    <property type="project" value="InterPro"/>
</dbReference>
<evidence type="ECO:0000259" key="2">
    <source>
        <dbReference type="Pfam" id="PF07110"/>
    </source>
</evidence>
<reference evidence="3" key="1">
    <citation type="journal article" date="2020" name="Stud. Mycol.">
        <title>101 Dothideomycetes genomes: a test case for predicting lifestyles and emergence of pathogens.</title>
        <authorList>
            <person name="Haridas S."/>
            <person name="Albert R."/>
            <person name="Binder M."/>
            <person name="Bloem J."/>
            <person name="Labutti K."/>
            <person name="Salamov A."/>
            <person name="Andreopoulos B."/>
            <person name="Baker S."/>
            <person name="Barry K."/>
            <person name="Bills G."/>
            <person name="Bluhm B."/>
            <person name="Cannon C."/>
            <person name="Castanera R."/>
            <person name="Culley D."/>
            <person name="Daum C."/>
            <person name="Ezra D."/>
            <person name="Gonzalez J."/>
            <person name="Henrissat B."/>
            <person name="Kuo A."/>
            <person name="Liang C."/>
            <person name="Lipzen A."/>
            <person name="Lutzoni F."/>
            <person name="Magnuson J."/>
            <person name="Mondo S."/>
            <person name="Nolan M."/>
            <person name="Ohm R."/>
            <person name="Pangilinan J."/>
            <person name="Park H.-J."/>
            <person name="Ramirez L."/>
            <person name="Alfaro M."/>
            <person name="Sun H."/>
            <person name="Tritt A."/>
            <person name="Yoshinaga Y."/>
            <person name="Zwiers L.-H."/>
            <person name="Turgeon B."/>
            <person name="Goodwin S."/>
            <person name="Spatafora J."/>
            <person name="Crous P."/>
            <person name="Grigoriev I."/>
        </authorList>
    </citation>
    <scope>NUCLEOTIDE SEQUENCE</scope>
    <source>
        <strain evidence="3">CBS 379.55</strain>
    </source>
</reference>
<dbReference type="OrthoDB" id="4892971at2759"/>
<feature type="domain" description="EthD" evidence="2">
    <location>
        <begin position="26"/>
        <end position="96"/>
    </location>
</feature>
<dbReference type="PANTHER" id="PTHR40260">
    <property type="entry name" value="BLR8190 PROTEIN"/>
    <property type="match status" value="1"/>
</dbReference>
<keyword evidence="4" id="KW-1185">Reference proteome</keyword>
<dbReference type="GeneID" id="54550615"/>
<gene>
    <name evidence="3" type="ORF">EI97DRAFT_429420</name>
</gene>
<evidence type="ECO:0000256" key="1">
    <source>
        <dbReference type="ARBA" id="ARBA00005986"/>
    </source>
</evidence>
<organism evidence="3 4">
    <name type="scientific">Westerdykella ornata</name>
    <dbReference type="NCBI Taxonomy" id="318751"/>
    <lineage>
        <taxon>Eukaryota</taxon>
        <taxon>Fungi</taxon>
        <taxon>Dikarya</taxon>
        <taxon>Ascomycota</taxon>
        <taxon>Pezizomycotina</taxon>
        <taxon>Dothideomycetes</taxon>
        <taxon>Pleosporomycetidae</taxon>
        <taxon>Pleosporales</taxon>
        <taxon>Sporormiaceae</taxon>
        <taxon>Westerdykella</taxon>
    </lineage>
</organism>
<comment type="similarity">
    <text evidence="1">Belongs to the tpcK family.</text>
</comment>
<accession>A0A6A6JXM4</accession>
<dbReference type="EMBL" id="ML986484">
    <property type="protein sequence ID" value="KAF2281371.1"/>
    <property type="molecule type" value="Genomic_DNA"/>
</dbReference>
<sequence length="117" mass="13114">MATTTATQKTIVTVLYPCKHDARFDLDYYLTTHMPLVKQHWQKHGLQSYRVVQMQADAPYSIMAQMEFASGEAFGMAVRDEEAMGEIRADVVRFSSEEPVIVRGEVVGGWVDGGDGR</sequence>
<dbReference type="Proteomes" id="UP000800097">
    <property type="component" value="Unassembled WGS sequence"/>
</dbReference>